<keyword evidence="2" id="KW-1185">Reference proteome</keyword>
<dbReference type="PANTHER" id="PTHR45661:SF3">
    <property type="entry name" value="IG-LIKE DOMAIN-CONTAINING PROTEIN"/>
    <property type="match status" value="1"/>
</dbReference>
<dbReference type="PANTHER" id="PTHR45661">
    <property type="entry name" value="SURFACE ANTIGEN"/>
    <property type="match status" value="1"/>
</dbReference>
<dbReference type="Gene3D" id="3.80.10.10">
    <property type="entry name" value="Ribonuclease Inhibitor"/>
    <property type="match status" value="3"/>
</dbReference>
<dbReference type="EMBL" id="CAKOGP040002480">
    <property type="protein sequence ID" value="CAJ1970232.1"/>
    <property type="molecule type" value="Genomic_DNA"/>
</dbReference>
<dbReference type="InterPro" id="IPR032675">
    <property type="entry name" value="LRR_dom_sf"/>
</dbReference>
<dbReference type="AlphaFoldDB" id="A0AAD2GF07"/>
<name>A0AAD2GF07_9STRA</name>
<organism evidence="1 2">
    <name type="scientific">Cylindrotheca closterium</name>
    <dbReference type="NCBI Taxonomy" id="2856"/>
    <lineage>
        <taxon>Eukaryota</taxon>
        <taxon>Sar</taxon>
        <taxon>Stramenopiles</taxon>
        <taxon>Ochrophyta</taxon>
        <taxon>Bacillariophyta</taxon>
        <taxon>Bacillariophyceae</taxon>
        <taxon>Bacillariophycidae</taxon>
        <taxon>Bacillariales</taxon>
        <taxon>Bacillariaceae</taxon>
        <taxon>Cylindrotheca</taxon>
    </lineage>
</organism>
<reference evidence="1" key="1">
    <citation type="submission" date="2023-08" db="EMBL/GenBank/DDBJ databases">
        <authorList>
            <person name="Audoor S."/>
            <person name="Bilcke G."/>
        </authorList>
    </citation>
    <scope>NUCLEOTIDE SEQUENCE</scope>
</reference>
<sequence>MSSYHYYGNDEGETIPGDVEELVVHPAVREIPYKACHCFEQLTHVKFNKGGSSVRAIGKDAFHGCVSLLDIEIPPSVTIIGDWAFAGCRSLSKVRFAEDNNGSSLLLFSLTTIGEMAFASCSSLIEINIPSSVETIRSDAFHSCTLLERVFFQEGLKEIEKGAFTACVQLEKVDIPNSLETLGGYAFYKCSSLQEVNFGEANLRVIEYSAFERCVKLQTIRIPSTVERLEPMTFKDCDSLRVMHFQNGLKCLEDQAFYSCKNLQAVALPDSVEEIYMRAFEECPKLVSVELGDHPRTVTIHDEAFSGCESLANICLPPPYASSPAATTATATMTTSTRTTGAIISDSFLGCTALENQYGETFTRLALMKRFEHFPIHKKCYHASVTATDDLAKEILRIDSSIQSSSQEGGTNITHAHRLIDDFGMTPFHILLSAANCRLDLLQVLLDAYPPSILGWEDVNGKTAIEYYCQQSYHRSEDSRNMLRMALHRWLVDSISSWKGLEAWKLDMSNRVNGIVAEEEVTQRQYLLQGASVALSLYERMEATSLLELSLWKMELNLSAYGTAIDKNNREAYRIRSGASVIIPNAVAFLYETNLA</sequence>
<dbReference type="Proteomes" id="UP001295423">
    <property type="component" value="Unassembled WGS sequence"/>
</dbReference>
<proteinExistence type="predicted"/>
<gene>
    <name evidence="1" type="ORF">CYCCA115_LOCUS24254</name>
</gene>
<evidence type="ECO:0000313" key="2">
    <source>
        <dbReference type="Proteomes" id="UP001295423"/>
    </source>
</evidence>
<dbReference type="SUPFAM" id="SSF52058">
    <property type="entry name" value="L domain-like"/>
    <property type="match status" value="1"/>
</dbReference>
<accession>A0AAD2GF07</accession>
<dbReference type="InterPro" id="IPR026906">
    <property type="entry name" value="LRR_5"/>
</dbReference>
<comment type="caution">
    <text evidence="1">The sequence shown here is derived from an EMBL/GenBank/DDBJ whole genome shotgun (WGS) entry which is preliminary data.</text>
</comment>
<evidence type="ECO:0000313" key="1">
    <source>
        <dbReference type="EMBL" id="CAJ1970232.1"/>
    </source>
</evidence>
<dbReference type="Pfam" id="PF13306">
    <property type="entry name" value="LRR_5"/>
    <property type="match status" value="2"/>
</dbReference>
<dbReference type="InterPro" id="IPR053139">
    <property type="entry name" value="Surface_bspA-like"/>
</dbReference>
<protein>
    <submittedName>
        <fullName evidence="1">Uncharacterized protein</fullName>
    </submittedName>
</protein>